<dbReference type="Pfam" id="PF05299">
    <property type="entry name" value="Peptidase_M61"/>
    <property type="match status" value="1"/>
</dbReference>
<dbReference type="InterPro" id="IPR027268">
    <property type="entry name" value="Peptidase_M4/M1_CTD_sf"/>
</dbReference>
<evidence type="ECO:0000259" key="2">
    <source>
        <dbReference type="Pfam" id="PF17899"/>
    </source>
</evidence>
<gene>
    <name evidence="3" type="ORF">D7Z94_17930</name>
</gene>
<evidence type="ECO:0000313" key="3">
    <source>
        <dbReference type="EMBL" id="RKN80120.1"/>
    </source>
</evidence>
<sequence>MKPLLQFTALVLCICYGTQAKQPQLNLGEDKIAYDITIDSKNVRIAKVRMSFIPKDSVLYMINGASQLPKRWATFVQDIKAVDSRGKSISLTPMDDAMWRLPSSIKERITVSYKVHLDHENHEWSGGLDGVAYATEWGVFYTARALLIFHGEDWEDIRIDFSIPESWKITTPWQKLNPDKHSFKAQNHSALMQAMLFAGTHDELSFRKEGFELVFALGGEEVLTEKQTYEDMATGILDYYIDLMGGVPNPSPNNVLDKAVVIINSAGTTDGEVIGNNISILVEKGGDQMSKMISKFIFAHEFFHLWNGKSFLPEGEDTEWFKEGFTNFYTLKALRHIGFLNDEAYFQVLNNLFYQRYSQDEGVGKISMIQGEEKHAHWGLIYGGGLFVAIAQDIIIRKATANAKSLDHLMKAFFQKYGGTNERYTIEDIQHSLSELSSKDQTNFFKTHIAGTEPLPIADYLSMAGLHAKMEEGNLRIAKKESASPFEKDMVKGLLGLLK</sequence>
<dbReference type="InterPro" id="IPR007963">
    <property type="entry name" value="Peptidase_M61_catalytic"/>
</dbReference>
<dbReference type="Gene3D" id="2.60.40.3650">
    <property type="match status" value="1"/>
</dbReference>
<dbReference type="AlphaFoldDB" id="A0A3B0C3Y2"/>
<evidence type="ECO:0000313" key="4">
    <source>
        <dbReference type="Proteomes" id="UP000276603"/>
    </source>
</evidence>
<feature type="domain" description="Peptidase M61 catalytic" evidence="1">
    <location>
        <begin position="297"/>
        <end position="366"/>
    </location>
</feature>
<name>A0A3B0C3Y2_9FLAO</name>
<organism evidence="3 4">
    <name type="scientific">Ulvibacterium marinum</name>
    <dbReference type="NCBI Taxonomy" id="2419782"/>
    <lineage>
        <taxon>Bacteria</taxon>
        <taxon>Pseudomonadati</taxon>
        <taxon>Bacteroidota</taxon>
        <taxon>Flavobacteriia</taxon>
        <taxon>Flavobacteriales</taxon>
        <taxon>Flavobacteriaceae</taxon>
        <taxon>Ulvibacterium</taxon>
    </lineage>
</organism>
<dbReference type="Pfam" id="PF17899">
    <property type="entry name" value="Peptidase_M61_N"/>
    <property type="match status" value="1"/>
</dbReference>
<keyword evidence="4" id="KW-1185">Reference proteome</keyword>
<feature type="domain" description="Peptidase M61 N-terminal" evidence="2">
    <location>
        <begin position="71"/>
        <end position="193"/>
    </location>
</feature>
<dbReference type="InterPro" id="IPR040756">
    <property type="entry name" value="Peptidase_M61_N"/>
</dbReference>
<accession>A0A3B0C3Y2</accession>
<dbReference type="Proteomes" id="UP000276603">
    <property type="component" value="Unassembled WGS sequence"/>
</dbReference>
<evidence type="ECO:0000259" key="1">
    <source>
        <dbReference type="Pfam" id="PF05299"/>
    </source>
</evidence>
<dbReference type="SUPFAM" id="SSF55486">
    <property type="entry name" value="Metalloproteases ('zincins'), catalytic domain"/>
    <property type="match status" value="1"/>
</dbReference>
<comment type="caution">
    <text evidence="3">The sequence shown here is derived from an EMBL/GenBank/DDBJ whole genome shotgun (WGS) entry which is preliminary data.</text>
</comment>
<reference evidence="3 4" key="1">
    <citation type="submission" date="2018-10" db="EMBL/GenBank/DDBJ databases">
        <title>Ulvibacterium marinum gen. nov., sp. nov., a novel marine bacterium of the family Flavobacteriaceae, isolated from a culture of the green alga Ulva prolifera.</title>
        <authorList>
            <person name="Zhang Z."/>
        </authorList>
    </citation>
    <scope>NUCLEOTIDE SEQUENCE [LARGE SCALE GENOMIC DNA]</scope>
    <source>
        <strain evidence="3 4">CCMM003</strain>
    </source>
</reference>
<dbReference type="RefSeq" id="WP_120712929.1">
    <property type="nucleotide sequence ID" value="NZ_RBCJ01000003.1"/>
</dbReference>
<proteinExistence type="predicted"/>
<dbReference type="Gene3D" id="1.10.390.10">
    <property type="entry name" value="Neutral Protease Domain 2"/>
    <property type="match status" value="1"/>
</dbReference>
<dbReference type="EMBL" id="RBCJ01000003">
    <property type="protein sequence ID" value="RKN80120.1"/>
    <property type="molecule type" value="Genomic_DNA"/>
</dbReference>
<evidence type="ECO:0008006" key="5">
    <source>
        <dbReference type="Google" id="ProtNLM"/>
    </source>
</evidence>
<dbReference type="OrthoDB" id="9778516at2"/>
<protein>
    <recommendedName>
        <fullName evidence="5">Peptidase M61 catalytic domain-containing protein</fullName>
    </recommendedName>
</protein>